<accession>A0ABN8QPE8</accession>
<evidence type="ECO:0000313" key="1">
    <source>
        <dbReference type="EMBL" id="CAH3166516.1"/>
    </source>
</evidence>
<keyword evidence="2" id="KW-1185">Reference proteome</keyword>
<organism evidence="1 2">
    <name type="scientific">Porites lobata</name>
    <dbReference type="NCBI Taxonomy" id="104759"/>
    <lineage>
        <taxon>Eukaryota</taxon>
        <taxon>Metazoa</taxon>
        <taxon>Cnidaria</taxon>
        <taxon>Anthozoa</taxon>
        <taxon>Hexacorallia</taxon>
        <taxon>Scleractinia</taxon>
        <taxon>Fungiina</taxon>
        <taxon>Poritidae</taxon>
        <taxon>Porites</taxon>
    </lineage>
</organism>
<evidence type="ECO:0000313" key="2">
    <source>
        <dbReference type="Proteomes" id="UP001159405"/>
    </source>
</evidence>
<protein>
    <submittedName>
        <fullName evidence="1">Uncharacterized protein</fullName>
    </submittedName>
</protein>
<sequence>MAARGYEFYLRVLKSYHTHPPKKYHMQSSLKNKKFGFSQQGHRAPQTQKQHPKGRCTVNLSIEALLRQLKIAVCRIDSAMKRRGSLNQQPLRFVVDTLKLDVR</sequence>
<dbReference type="EMBL" id="CALNXK010000137">
    <property type="protein sequence ID" value="CAH3166516.1"/>
    <property type="molecule type" value="Genomic_DNA"/>
</dbReference>
<gene>
    <name evidence="1" type="ORF">PLOB_00007690</name>
</gene>
<name>A0ABN8QPE8_9CNID</name>
<proteinExistence type="predicted"/>
<dbReference type="Proteomes" id="UP001159405">
    <property type="component" value="Unassembled WGS sequence"/>
</dbReference>
<comment type="caution">
    <text evidence="1">The sequence shown here is derived from an EMBL/GenBank/DDBJ whole genome shotgun (WGS) entry which is preliminary data.</text>
</comment>
<reference evidence="1 2" key="1">
    <citation type="submission" date="2022-05" db="EMBL/GenBank/DDBJ databases">
        <authorList>
            <consortium name="Genoscope - CEA"/>
            <person name="William W."/>
        </authorList>
    </citation>
    <scope>NUCLEOTIDE SEQUENCE [LARGE SCALE GENOMIC DNA]</scope>
</reference>